<evidence type="ECO:0000313" key="6">
    <source>
        <dbReference type="Proteomes" id="UP001229421"/>
    </source>
</evidence>
<dbReference type="SMART" id="SM00571">
    <property type="entry name" value="DDT"/>
    <property type="match status" value="1"/>
</dbReference>
<dbReference type="Proteomes" id="UP001229421">
    <property type="component" value="Unassembled WGS sequence"/>
</dbReference>
<organism evidence="5 6">
    <name type="scientific">Tagetes erecta</name>
    <name type="common">African marigold</name>
    <dbReference type="NCBI Taxonomy" id="13708"/>
    <lineage>
        <taxon>Eukaryota</taxon>
        <taxon>Viridiplantae</taxon>
        <taxon>Streptophyta</taxon>
        <taxon>Embryophyta</taxon>
        <taxon>Tracheophyta</taxon>
        <taxon>Spermatophyta</taxon>
        <taxon>Magnoliopsida</taxon>
        <taxon>eudicotyledons</taxon>
        <taxon>Gunneridae</taxon>
        <taxon>Pentapetalae</taxon>
        <taxon>asterids</taxon>
        <taxon>campanulids</taxon>
        <taxon>Asterales</taxon>
        <taxon>Asteraceae</taxon>
        <taxon>Asteroideae</taxon>
        <taxon>Heliantheae alliance</taxon>
        <taxon>Tageteae</taxon>
        <taxon>Tagetes</taxon>
    </lineage>
</organism>
<dbReference type="PROSITE" id="PS50827">
    <property type="entry name" value="DDT"/>
    <property type="match status" value="1"/>
</dbReference>
<keyword evidence="6" id="KW-1185">Reference proteome</keyword>
<evidence type="ECO:0000313" key="5">
    <source>
        <dbReference type="EMBL" id="KAK1414559.1"/>
    </source>
</evidence>
<evidence type="ECO:0000256" key="2">
    <source>
        <dbReference type="ARBA" id="ARBA00023242"/>
    </source>
</evidence>
<reference evidence="5" key="1">
    <citation type="journal article" date="2023" name="bioRxiv">
        <title>Improved chromosome-level genome assembly for marigold (Tagetes erecta).</title>
        <authorList>
            <person name="Jiang F."/>
            <person name="Yuan L."/>
            <person name="Wang S."/>
            <person name="Wang H."/>
            <person name="Xu D."/>
            <person name="Wang A."/>
            <person name="Fan W."/>
        </authorList>
    </citation>
    <scope>NUCLEOTIDE SEQUENCE</scope>
    <source>
        <strain evidence="5">WSJ</strain>
        <tissue evidence="5">Leaf</tissue>
    </source>
</reference>
<comment type="caution">
    <text evidence="5">The sequence shown here is derived from an EMBL/GenBank/DDBJ whole genome shotgun (WGS) entry which is preliminary data.</text>
</comment>
<gene>
    <name evidence="5" type="ORF">QVD17_30305</name>
</gene>
<dbReference type="InterPro" id="IPR028942">
    <property type="entry name" value="WHIM1_dom"/>
</dbReference>
<protein>
    <recommendedName>
        <fullName evidence="4">DDT domain-containing protein</fullName>
    </recommendedName>
</protein>
<evidence type="ECO:0000259" key="4">
    <source>
        <dbReference type="PROSITE" id="PS50827"/>
    </source>
</evidence>
<feature type="domain" description="DDT" evidence="4">
    <location>
        <begin position="76"/>
        <end position="140"/>
    </location>
</feature>
<evidence type="ECO:0000256" key="1">
    <source>
        <dbReference type="ARBA" id="ARBA00004123"/>
    </source>
</evidence>
<name>A0AAD8NM48_TARER</name>
<accession>A0AAD8NM48</accession>
<proteinExistence type="predicted"/>
<keyword evidence="2" id="KW-0539">Nucleus</keyword>
<dbReference type="InterPro" id="IPR018501">
    <property type="entry name" value="DDT_dom"/>
</dbReference>
<feature type="region of interest" description="Disordered" evidence="3">
    <location>
        <begin position="1"/>
        <end position="56"/>
    </location>
</feature>
<dbReference type="AlphaFoldDB" id="A0AAD8NM48"/>
<sequence>MNRRQESQDFIETELKEENEKEKEQKNEPERKLLKESDDFEEEKSTTEGTSEDHNMELQLPQGTELTKLAGIDLPSGDIGHALQLLEFCETFGEVLQLNNGEPEILLNELTSGDAHNTNESLIVQIHTRLLSLTEESLERRYSGNSWLENFTECISVSQYPSKESFLELFNLHPNGYGGLNFSQKLRLLNFLCDEALGLKTLRLWIEQKNVEEKKKAKERLIANRGRN</sequence>
<evidence type="ECO:0000256" key="3">
    <source>
        <dbReference type="SAM" id="MobiDB-lite"/>
    </source>
</evidence>
<dbReference type="Pfam" id="PF15612">
    <property type="entry name" value="WHIM1"/>
    <property type="match status" value="1"/>
</dbReference>
<dbReference type="GO" id="GO:0005634">
    <property type="term" value="C:nucleus"/>
    <property type="evidence" value="ECO:0007669"/>
    <property type="project" value="UniProtKB-SubCell"/>
</dbReference>
<dbReference type="EMBL" id="JAUHHV010000008">
    <property type="protein sequence ID" value="KAK1414559.1"/>
    <property type="molecule type" value="Genomic_DNA"/>
</dbReference>
<comment type="subcellular location">
    <subcellularLocation>
        <location evidence="1">Nucleus</location>
    </subcellularLocation>
</comment>